<dbReference type="GeneID" id="6009498"/>
<dbReference type="InParanoid" id="A8NEE9"/>
<dbReference type="RefSeq" id="XP_001833007.2">
    <property type="nucleotide sequence ID" value="XM_001832955.2"/>
</dbReference>
<organism evidence="2 3">
    <name type="scientific">Coprinopsis cinerea (strain Okayama-7 / 130 / ATCC MYA-4618 / FGSC 9003)</name>
    <name type="common">Inky cap fungus</name>
    <name type="synonym">Hormographiella aspergillata</name>
    <dbReference type="NCBI Taxonomy" id="240176"/>
    <lineage>
        <taxon>Eukaryota</taxon>
        <taxon>Fungi</taxon>
        <taxon>Dikarya</taxon>
        <taxon>Basidiomycota</taxon>
        <taxon>Agaricomycotina</taxon>
        <taxon>Agaricomycetes</taxon>
        <taxon>Agaricomycetidae</taxon>
        <taxon>Agaricales</taxon>
        <taxon>Agaricineae</taxon>
        <taxon>Psathyrellaceae</taxon>
        <taxon>Coprinopsis</taxon>
    </lineage>
</organism>
<name>A8NEE9_COPC7</name>
<dbReference type="STRING" id="240176.A8NEE9"/>
<dbReference type="HOGENOM" id="CLU_031737_0_0_1"/>
<feature type="region of interest" description="Disordered" evidence="1">
    <location>
        <begin position="63"/>
        <end position="203"/>
    </location>
</feature>
<dbReference type="VEuPathDB" id="FungiDB:CC1G_01069"/>
<reference evidence="2 3" key="1">
    <citation type="journal article" date="2010" name="Proc. Natl. Acad. Sci. U.S.A.">
        <title>Insights into evolution of multicellular fungi from the assembled chromosomes of the mushroom Coprinopsis cinerea (Coprinus cinereus).</title>
        <authorList>
            <person name="Stajich J.E."/>
            <person name="Wilke S.K."/>
            <person name="Ahren D."/>
            <person name="Au C.H."/>
            <person name="Birren B.W."/>
            <person name="Borodovsky M."/>
            <person name="Burns C."/>
            <person name="Canback B."/>
            <person name="Casselton L.A."/>
            <person name="Cheng C.K."/>
            <person name="Deng J."/>
            <person name="Dietrich F.S."/>
            <person name="Fargo D.C."/>
            <person name="Farman M.L."/>
            <person name="Gathman A.C."/>
            <person name="Goldberg J."/>
            <person name="Guigo R."/>
            <person name="Hoegger P.J."/>
            <person name="Hooker J.B."/>
            <person name="Huggins A."/>
            <person name="James T.Y."/>
            <person name="Kamada T."/>
            <person name="Kilaru S."/>
            <person name="Kodira C."/>
            <person name="Kues U."/>
            <person name="Kupfer D."/>
            <person name="Kwan H.S."/>
            <person name="Lomsadze A."/>
            <person name="Li W."/>
            <person name="Lilly W.W."/>
            <person name="Ma L.J."/>
            <person name="Mackey A.J."/>
            <person name="Manning G."/>
            <person name="Martin F."/>
            <person name="Muraguchi H."/>
            <person name="Natvig D.O."/>
            <person name="Palmerini H."/>
            <person name="Ramesh M.A."/>
            <person name="Rehmeyer C.J."/>
            <person name="Roe B.A."/>
            <person name="Shenoy N."/>
            <person name="Stanke M."/>
            <person name="Ter-Hovhannisyan V."/>
            <person name="Tunlid A."/>
            <person name="Velagapudi R."/>
            <person name="Vision T.J."/>
            <person name="Zeng Q."/>
            <person name="Zolan M.E."/>
            <person name="Pukkila P.J."/>
        </authorList>
    </citation>
    <scope>NUCLEOTIDE SEQUENCE [LARGE SCALE GENOMIC DNA]</scope>
    <source>
        <strain evidence="3">Okayama-7 / 130 / ATCC MYA-4618 / FGSC 9003</strain>
    </source>
</reference>
<keyword evidence="3" id="KW-1185">Reference proteome</keyword>
<dbReference type="EMBL" id="AACS02000002">
    <property type="protein sequence ID" value="EAU88696.2"/>
    <property type="molecule type" value="Genomic_DNA"/>
</dbReference>
<feature type="compositionally biased region" description="Polar residues" evidence="1">
    <location>
        <begin position="278"/>
        <end position="292"/>
    </location>
</feature>
<dbReference type="AlphaFoldDB" id="A8NEE9"/>
<feature type="region of interest" description="Disordered" evidence="1">
    <location>
        <begin position="266"/>
        <end position="292"/>
    </location>
</feature>
<dbReference type="eggNOG" id="ENOG502SVU6">
    <property type="taxonomic scope" value="Eukaryota"/>
</dbReference>
<evidence type="ECO:0000313" key="2">
    <source>
        <dbReference type="EMBL" id="EAU88696.2"/>
    </source>
</evidence>
<gene>
    <name evidence="2" type="ORF">CC1G_01069</name>
</gene>
<feature type="compositionally biased region" description="Low complexity" evidence="1">
    <location>
        <begin position="124"/>
        <end position="139"/>
    </location>
</feature>
<evidence type="ECO:0000256" key="1">
    <source>
        <dbReference type="SAM" id="MobiDB-lite"/>
    </source>
</evidence>
<sequence>MTEYAIPPHRLPEFMSARERTAHWVNNYSPEAVYSPSYPPTPIEGMNVPPSPAVSTHSLPPQMVLRYNDGRGDVPIPHPASDYHSRSDRRHRVHHSSSNSSSPLSPRSRDTPPPPTPEEIRVLPSRPINNSSSTSSSRQSHTHGKSIPRPQTTPPREEIPTGAHSRPRLPTLATGTQAYSPWVHPGPQAHHSRHVSASTYPAGQQRYPDPSAFHHPPRVGPDGMIYSHSAPPVVGVGYAPQHPGMYPQPYHGEERIGRGRERHMSTGYGRGRRPVNPVHSSGSAESDGSENTYYMDGQKVHVLAHSPERSVDTASSTTKVASPYSQGSAKKPFFSRIFGLGGQKPSSPSSAKGATMPSGRKLQRRHSVGESQRPLNARHHH</sequence>
<comment type="caution">
    <text evidence="2">The sequence shown here is derived from an EMBL/GenBank/DDBJ whole genome shotgun (WGS) entry which is preliminary data.</text>
</comment>
<proteinExistence type="predicted"/>
<protein>
    <submittedName>
        <fullName evidence="2">Uncharacterized protein</fullName>
    </submittedName>
</protein>
<feature type="region of interest" description="Disordered" evidence="1">
    <location>
        <begin position="307"/>
        <end position="381"/>
    </location>
</feature>
<feature type="compositionally biased region" description="Low complexity" evidence="1">
    <location>
        <begin position="96"/>
        <end position="106"/>
    </location>
</feature>
<dbReference type="OrthoDB" id="3249663at2759"/>
<accession>A8NEE9</accession>
<feature type="compositionally biased region" description="Polar residues" evidence="1">
    <location>
        <begin position="312"/>
        <end position="328"/>
    </location>
</feature>
<evidence type="ECO:0000313" key="3">
    <source>
        <dbReference type="Proteomes" id="UP000001861"/>
    </source>
</evidence>
<dbReference type="KEGG" id="cci:CC1G_01069"/>
<dbReference type="Proteomes" id="UP000001861">
    <property type="component" value="Unassembled WGS sequence"/>
</dbReference>
<dbReference type="OMA" id="CPESHET"/>